<proteinExistence type="predicted"/>
<dbReference type="PROSITE" id="PS50011">
    <property type="entry name" value="PROTEIN_KINASE_DOM"/>
    <property type="match status" value="1"/>
</dbReference>
<dbReference type="RefSeq" id="WP_155862315.1">
    <property type="nucleotide sequence ID" value="NZ_WFIY01000004.1"/>
</dbReference>
<feature type="transmembrane region" description="Helical" evidence="3">
    <location>
        <begin position="312"/>
        <end position="332"/>
    </location>
</feature>
<accession>A0A6A9QEQ0</accession>
<evidence type="ECO:0000313" key="5">
    <source>
        <dbReference type="EMBL" id="MUM63726.1"/>
    </source>
</evidence>
<dbReference type="Proteomes" id="UP000440125">
    <property type="component" value="Unassembled WGS sequence"/>
</dbReference>
<dbReference type="PROSITE" id="PS00107">
    <property type="entry name" value="PROTEIN_KINASE_ATP"/>
    <property type="match status" value="1"/>
</dbReference>
<feature type="transmembrane region" description="Helical" evidence="3">
    <location>
        <begin position="255"/>
        <end position="272"/>
    </location>
</feature>
<dbReference type="Pfam" id="PF06157">
    <property type="entry name" value="DUF973"/>
    <property type="match status" value="1"/>
</dbReference>
<feature type="transmembrane region" description="Helical" evidence="3">
    <location>
        <begin position="43"/>
        <end position="66"/>
    </location>
</feature>
<evidence type="ECO:0000256" key="2">
    <source>
        <dbReference type="ARBA" id="ARBA00022840"/>
    </source>
</evidence>
<dbReference type="InterPro" id="IPR017441">
    <property type="entry name" value="Protein_kinase_ATP_BS"/>
</dbReference>
<dbReference type="PROSITE" id="PS00108">
    <property type="entry name" value="PROTEIN_KINASE_ST"/>
    <property type="match status" value="1"/>
</dbReference>
<feature type="transmembrane region" description="Helical" evidence="3">
    <location>
        <begin position="287"/>
        <end position="305"/>
    </location>
</feature>
<evidence type="ECO:0000259" key="4">
    <source>
        <dbReference type="PROSITE" id="PS50011"/>
    </source>
</evidence>
<feature type="transmembrane region" description="Helical" evidence="3">
    <location>
        <begin position="87"/>
        <end position="107"/>
    </location>
</feature>
<keyword evidence="3" id="KW-0812">Transmembrane</keyword>
<evidence type="ECO:0000256" key="3">
    <source>
        <dbReference type="SAM" id="Phobius"/>
    </source>
</evidence>
<keyword evidence="6" id="KW-1185">Reference proteome</keyword>
<dbReference type="AlphaFoldDB" id="A0A6A9QEQ0"/>
<feature type="transmembrane region" description="Helical" evidence="3">
    <location>
        <begin position="225"/>
        <end position="248"/>
    </location>
</feature>
<dbReference type="GO" id="GO:0005737">
    <property type="term" value="C:cytoplasm"/>
    <property type="evidence" value="ECO:0007669"/>
    <property type="project" value="TreeGrafter"/>
</dbReference>
<keyword evidence="2" id="KW-0067">ATP-binding</keyword>
<dbReference type="Gene3D" id="1.10.510.10">
    <property type="entry name" value="Transferase(Phosphotransferase) domain 1"/>
    <property type="match status" value="1"/>
</dbReference>
<dbReference type="InterPro" id="IPR011009">
    <property type="entry name" value="Kinase-like_dom_sf"/>
</dbReference>
<feature type="transmembrane region" description="Helical" evidence="3">
    <location>
        <begin position="20"/>
        <end position="37"/>
    </location>
</feature>
<dbReference type="SMART" id="SM00220">
    <property type="entry name" value="S_TKc"/>
    <property type="match status" value="1"/>
</dbReference>
<dbReference type="Pfam" id="PF00069">
    <property type="entry name" value="Pkinase"/>
    <property type="match status" value="1"/>
</dbReference>
<dbReference type="SUPFAM" id="SSF56112">
    <property type="entry name" value="Protein kinase-like (PK-like)"/>
    <property type="match status" value="1"/>
</dbReference>
<dbReference type="PANTHER" id="PTHR44167">
    <property type="entry name" value="OVARIAN-SPECIFIC SERINE/THREONINE-PROTEIN KINASE LOK-RELATED"/>
    <property type="match status" value="1"/>
</dbReference>
<feature type="domain" description="Protein kinase" evidence="4">
    <location>
        <begin position="508"/>
        <end position="802"/>
    </location>
</feature>
<comment type="caution">
    <text evidence="5">The sequence shown here is derived from an EMBL/GenBank/DDBJ whole genome shotgun (WGS) entry which is preliminary data.</text>
</comment>
<dbReference type="PANTHER" id="PTHR44167:SF24">
    <property type="entry name" value="SERINE_THREONINE-PROTEIN KINASE CHK2"/>
    <property type="match status" value="1"/>
</dbReference>
<dbReference type="InterPro" id="IPR000719">
    <property type="entry name" value="Prot_kinase_dom"/>
</dbReference>
<protein>
    <submittedName>
        <fullName evidence="5">DUF973 family protein</fullName>
    </submittedName>
</protein>
<evidence type="ECO:0000313" key="6">
    <source>
        <dbReference type="Proteomes" id="UP000440125"/>
    </source>
</evidence>
<name>A0A6A9QEQ0_ACIIN</name>
<keyword evidence="1" id="KW-0547">Nucleotide-binding</keyword>
<dbReference type="InterPro" id="IPR009321">
    <property type="entry name" value="DUF973"/>
</dbReference>
<dbReference type="InterPro" id="IPR008271">
    <property type="entry name" value="Ser/Thr_kinase_AS"/>
</dbReference>
<dbReference type="OrthoDB" id="41005at2157"/>
<dbReference type="GO" id="GO:0005524">
    <property type="term" value="F:ATP binding"/>
    <property type="evidence" value="ECO:0007669"/>
    <property type="project" value="UniProtKB-KW"/>
</dbReference>
<feature type="transmembrane region" description="Helical" evidence="3">
    <location>
        <begin position="160"/>
        <end position="181"/>
    </location>
</feature>
<organism evidence="5 6">
    <name type="scientific">Acidianus infernus</name>
    <dbReference type="NCBI Taxonomy" id="12915"/>
    <lineage>
        <taxon>Archaea</taxon>
        <taxon>Thermoproteota</taxon>
        <taxon>Thermoprotei</taxon>
        <taxon>Sulfolobales</taxon>
        <taxon>Sulfolobaceae</taxon>
        <taxon>Acidianus</taxon>
    </lineage>
</organism>
<gene>
    <name evidence="5" type="ORF">D1867_00320</name>
</gene>
<keyword evidence="3" id="KW-1133">Transmembrane helix</keyword>
<evidence type="ECO:0000256" key="1">
    <source>
        <dbReference type="ARBA" id="ARBA00022741"/>
    </source>
</evidence>
<dbReference type="GO" id="GO:0004674">
    <property type="term" value="F:protein serine/threonine kinase activity"/>
    <property type="evidence" value="ECO:0007669"/>
    <property type="project" value="TreeGrafter"/>
</dbReference>
<reference evidence="5 6" key="1">
    <citation type="submission" date="2019-10" db="EMBL/GenBank/DDBJ databases">
        <title>Genome Sequences from Six Type Strain Members of the Archaeal Family Sulfolobaceae: Acidianus ambivalens, Acidianus infernus, Metallosphaera prunae, Stygiolobus azoricus, Sulfolobus metallicus, and Sulfurisphaera ohwakuensis.</title>
        <authorList>
            <person name="Counts J.A."/>
            <person name="Kelly R.M."/>
        </authorList>
    </citation>
    <scope>NUCLEOTIDE SEQUENCE [LARGE SCALE GENOMIC DNA]</scope>
    <source>
        <strain evidence="5 6">DSM 3191</strain>
    </source>
</reference>
<keyword evidence="3" id="KW-0472">Membrane</keyword>
<feature type="transmembrane region" description="Helical" evidence="3">
    <location>
        <begin position="127"/>
        <end position="148"/>
    </location>
</feature>
<feature type="transmembrane region" description="Helical" evidence="3">
    <location>
        <begin position="338"/>
        <end position="357"/>
    </location>
</feature>
<dbReference type="CDD" id="cd14014">
    <property type="entry name" value="STKc_PknB_like"/>
    <property type="match status" value="1"/>
</dbReference>
<dbReference type="EMBL" id="WFIY01000004">
    <property type="protein sequence ID" value="MUM63726.1"/>
    <property type="molecule type" value="Genomic_DNA"/>
</dbReference>
<sequence length="803" mass="90576">MSYSSELIALERLKRGTKYLILSPLLFGITMEILSAIKVTTIYLLSTTSLLVGVAIILIFMVKGMLYLRSGFSLLSRVRSGKTGATLWLVALFLFFVCISLNFVLTFSPNIFEGYGLNVANLITLSLPLGIILAIIANILIGVGFYKVGRFYNSRTLKAGGILITTFIFTFIGFILTYLGLRKIVRRISAGMIVTQRGSPSLSLRLSPSNYPLFLFPLFTLSSYYFYKLGIVIASILYFILYLAFVILYFYSKKWVLPLIYNLFAALLPLYFTNELSLATSTTPTEYIIAYLFLALAGLGIGNALTNPNSNLKAFGAFATFMWVFLSALGLIFSCNQYLSFSIWFMSTLYFMTVIITKRLHPRYVLLYTTPQIIKPPVHFWIVGLPQGISLKITVNGKKYKITNYYKGAYYLTVKGNKDQYVWSVPERILISNYTYTTYVSNGIAYAGDDVIIRYNLITPTPVQTTPQPAPSSVANIQLGSTVSRKLYTVKQIQWDPRTWIGKTLSIYRISDVIGEGGYAYVLKGEHDGKLVALKVLKLGNFNPSENFKELFEESSNLVSLSEKSPKIIKIYGIYIDKQVMEGISKGNIKLYETNPPMIAMEFMEGGTLKEILMDDMMYYSSKWEKTVYRAIRDVAEALYVIHSNGYVHMDVKPQNIFLTEKPSQPYDLDKVGFKLGDLGSAVKEGGKITQITVEYSPPEVYEQAVANSSIDIFALGMTMYVLLTRKNDRPDLNDMEEAFDCYQRSDMQCVYKKVIASKIKLASWDPNVPDEVKPLVKAMLSPDPSRRPKAIDVVNYLNRLIK</sequence>